<protein>
    <recommendedName>
        <fullName evidence="1">HTH cro/C1-type domain-containing protein</fullName>
    </recommendedName>
</protein>
<reference evidence="2 3" key="1">
    <citation type="submission" date="2019-12" db="EMBL/GenBank/DDBJ databases">
        <title>Chitinophaga sp. strain ysch24 (GDMCC 1.1355), whole genome shotgun sequence.</title>
        <authorList>
            <person name="Zhang X."/>
        </authorList>
    </citation>
    <scope>NUCLEOTIDE SEQUENCE [LARGE SCALE GENOMIC DNA]</scope>
    <source>
        <strain evidence="3">ysch24</strain>
    </source>
</reference>
<gene>
    <name evidence="2" type="ORF">GO493_29900</name>
</gene>
<organism evidence="2 3">
    <name type="scientific">Chitinophaga tropicalis</name>
    <dbReference type="NCBI Taxonomy" id="2683588"/>
    <lineage>
        <taxon>Bacteria</taxon>
        <taxon>Pseudomonadati</taxon>
        <taxon>Bacteroidota</taxon>
        <taxon>Chitinophagia</taxon>
        <taxon>Chitinophagales</taxon>
        <taxon>Chitinophagaceae</taxon>
        <taxon>Chitinophaga</taxon>
    </lineage>
</organism>
<dbReference type="CDD" id="cd00093">
    <property type="entry name" value="HTH_XRE"/>
    <property type="match status" value="1"/>
</dbReference>
<accession>A0A7K1UDT8</accession>
<evidence type="ECO:0000313" key="2">
    <source>
        <dbReference type="EMBL" id="MVT12503.1"/>
    </source>
</evidence>
<feature type="domain" description="HTH cro/C1-type" evidence="1">
    <location>
        <begin position="80"/>
        <end position="133"/>
    </location>
</feature>
<evidence type="ECO:0000259" key="1">
    <source>
        <dbReference type="PROSITE" id="PS50943"/>
    </source>
</evidence>
<dbReference type="Proteomes" id="UP000461730">
    <property type="component" value="Unassembled WGS sequence"/>
</dbReference>
<comment type="caution">
    <text evidence="2">The sequence shown here is derived from an EMBL/GenBank/DDBJ whole genome shotgun (WGS) entry which is preliminary data.</text>
</comment>
<sequence length="152" mass="17379">MYDNNIMVISANLRFFIKMSISLCPEICGIKKCDTVIRGTFFNVMKDFCPMPKKRDIRPVAQEITDELLNKYHKELGARIKTLRSKQGHRQDHFAYEIGMGRNTLIAIEAGTPHTTESLLRIIYGLGVNLDEFFAEGFTPLPGQKQERPKSN</sequence>
<dbReference type="RefSeq" id="WP_157309919.1">
    <property type="nucleotide sequence ID" value="NZ_WRXN01000028.1"/>
</dbReference>
<keyword evidence="3" id="KW-1185">Reference proteome</keyword>
<name>A0A7K1UDT8_9BACT</name>
<dbReference type="SMART" id="SM00530">
    <property type="entry name" value="HTH_XRE"/>
    <property type="match status" value="1"/>
</dbReference>
<dbReference type="InterPro" id="IPR001387">
    <property type="entry name" value="Cro/C1-type_HTH"/>
</dbReference>
<dbReference type="SUPFAM" id="SSF47413">
    <property type="entry name" value="lambda repressor-like DNA-binding domains"/>
    <property type="match status" value="1"/>
</dbReference>
<dbReference type="PROSITE" id="PS50943">
    <property type="entry name" value="HTH_CROC1"/>
    <property type="match status" value="1"/>
</dbReference>
<dbReference type="InterPro" id="IPR010982">
    <property type="entry name" value="Lambda_DNA-bd_dom_sf"/>
</dbReference>
<dbReference type="Gene3D" id="1.10.260.40">
    <property type="entry name" value="lambda repressor-like DNA-binding domains"/>
    <property type="match status" value="1"/>
</dbReference>
<dbReference type="EMBL" id="WRXN01000028">
    <property type="protein sequence ID" value="MVT12503.1"/>
    <property type="molecule type" value="Genomic_DNA"/>
</dbReference>
<dbReference type="AlphaFoldDB" id="A0A7K1UDT8"/>
<dbReference type="GO" id="GO:0003677">
    <property type="term" value="F:DNA binding"/>
    <property type="evidence" value="ECO:0007669"/>
    <property type="project" value="InterPro"/>
</dbReference>
<evidence type="ECO:0000313" key="3">
    <source>
        <dbReference type="Proteomes" id="UP000461730"/>
    </source>
</evidence>
<proteinExistence type="predicted"/>